<name>A0ABW7Z3E5_9ACTN</name>
<evidence type="ECO:0000313" key="1">
    <source>
        <dbReference type="EMBL" id="MFI6502702.1"/>
    </source>
</evidence>
<evidence type="ECO:0000313" key="2">
    <source>
        <dbReference type="Proteomes" id="UP001612741"/>
    </source>
</evidence>
<gene>
    <name evidence="1" type="ORF">ACIBG2_35360</name>
</gene>
<comment type="caution">
    <text evidence="1">The sequence shown here is derived from an EMBL/GenBank/DDBJ whole genome shotgun (WGS) entry which is preliminary data.</text>
</comment>
<dbReference type="EMBL" id="JBITGY010000010">
    <property type="protein sequence ID" value="MFI6502702.1"/>
    <property type="molecule type" value="Genomic_DNA"/>
</dbReference>
<proteinExistence type="predicted"/>
<accession>A0ABW7Z3E5</accession>
<dbReference type="RefSeq" id="WP_397088165.1">
    <property type="nucleotide sequence ID" value="NZ_JBITGY010000010.1"/>
</dbReference>
<reference evidence="1 2" key="1">
    <citation type="submission" date="2024-10" db="EMBL/GenBank/DDBJ databases">
        <title>The Natural Products Discovery Center: Release of the First 8490 Sequenced Strains for Exploring Actinobacteria Biosynthetic Diversity.</title>
        <authorList>
            <person name="Kalkreuter E."/>
            <person name="Kautsar S.A."/>
            <person name="Yang D."/>
            <person name="Bader C.D."/>
            <person name="Teijaro C.N."/>
            <person name="Fluegel L."/>
            <person name="Davis C.M."/>
            <person name="Simpson J.R."/>
            <person name="Lauterbach L."/>
            <person name="Steele A.D."/>
            <person name="Gui C."/>
            <person name="Meng S."/>
            <person name="Li G."/>
            <person name="Viehrig K."/>
            <person name="Ye F."/>
            <person name="Su P."/>
            <person name="Kiefer A.F."/>
            <person name="Nichols A."/>
            <person name="Cepeda A.J."/>
            <person name="Yan W."/>
            <person name="Fan B."/>
            <person name="Jiang Y."/>
            <person name="Adhikari A."/>
            <person name="Zheng C.-J."/>
            <person name="Schuster L."/>
            <person name="Cowan T.M."/>
            <person name="Smanski M.J."/>
            <person name="Chevrette M.G."/>
            <person name="De Carvalho L.P.S."/>
            <person name="Shen B."/>
        </authorList>
    </citation>
    <scope>NUCLEOTIDE SEQUENCE [LARGE SCALE GENOMIC DNA]</scope>
    <source>
        <strain evidence="1 2">NPDC050545</strain>
    </source>
</reference>
<organism evidence="1 2">
    <name type="scientific">Nonomuraea typhae</name>
    <dbReference type="NCBI Taxonomy" id="2603600"/>
    <lineage>
        <taxon>Bacteria</taxon>
        <taxon>Bacillati</taxon>
        <taxon>Actinomycetota</taxon>
        <taxon>Actinomycetes</taxon>
        <taxon>Streptosporangiales</taxon>
        <taxon>Streptosporangiaceae</taxon>
        <taxon>Nonomuraea</taxon>
    </lineage>
</organism>
<protein>
    <submittedName>
        <fullName evidence="1">Uncharacterized protein</fullName>
    </submittedName>
</protein>
<keyword evidence="2" id="KW-1185">Reference proteome</keyword>
<dbReference type="Proteomes" id="UP001612741">
    <property type="component" value="Unassembled WGS sequence"/>
</dbReference>
<sequence length="52" mass="5466">MHSTHLHDLTVASAHPTSEGLVTYYRCPCGAWEVRTTAGLDAAIAATRPGGD</sequence>